<feature type="signal peptide" evidence="1">
    <location>
        <begin position="1"/>
        <end position="27"/>
    </location>
</feature>
<proteinExistence type="predicted"/>
<dbReference type="EMBL" id="DVNZ01000034">
    <property type="protein sequence ID" value="HIU93713.1"/>
    <property type="molecule type" value="Genomic_DNA"/>
</dbReference>
<evidence type="ECO:0000313" key="2">
    <source>
        <dbReference type="EMBL" id="HIU93713.1"/>
    </source>
</evidence>
<organism evidence="2 3">
    <name type="scientific">Candidatus Aphodomorpha intestinavium</name>
    <dbReference type="NCBI Taxonomy" id="2840672"/>
    <lineage>
        <taxon>Bacteria</taxon>
        <taxon>Bacillati</taxon>
        <taxon>Bacillota</taxon>
        <taxon>Clostridia</taxon>
        <taxon>Eubacteriales</taxon>
        <taxon>Candidatus Aphodomorpha</taxon>
    </lineage>
</organism>
<accession>A0A9D1SS34</accession>
<evidence type="ECO:0008006" key="4">
    <source>
        <dbReference type="Google" id="ProtNLM"/>
    </source>
</evidence>
<reference evidence="2" key="2">
    <citation type="journal article" date="2021" name="PeerJ">
        <title>Extensive microbial diversity within the chicken gut microbiome revealed by metagenomics and culture.</title>
        <authorList>
            <person name="Gilroy R."/>
            <person name="Ravi A."/>
            <person name="Getino M."/>
            <person name="Pursley I."/>
            <person name="Horton D.L."/>
            <person name="Alikhan N.F."/>
            <person name="Baker D."/>
            <person name="Gharbi K."/>
            <person name="Hall N."/>
            <person name="Watson M."/>
            <person name="Adriaenssens E.M."/>
            <person name="Foster-Nyarko E."/>
            <person name="Jarju S."/>
            <person name="Secka A."/>
            <person name="Antonio M."/>
            <person name="Oren A."/>
            <person name="Chaudhuri R.R."/>
            <person name="La Ragione R."/>
            <person name="Hildebrand F."/>
            <person name="Pallen M.J."/>
        </authorList>
    </citation>
    <scope>NUCLEOTIDE SEQUENCE</scope>
    <source>
        <strain evidence="2">ChiGjej2B2-16831</strain>
    </source>
</reference>
<evidence type="ECO:0000313" key="3">
    <source>
        <dbReference type="Proteomes" id="UP000824128"/>
    </source>
</evidence>
<protein>
    <recommendedName>
        <fullName evidence="4">Lactococcin 972 family bacteriocin</fullName>
    </recommendedName>
</protein>
<evidence type="ECO:0000256" key="1">
    <source>
        <dbReference type="SAM" id="SignalP"/>
    </source>
</evidence>
<name>A0A9D1SS34_9FIRM</name>
<reference evidence="2" key="1">
    <citation type="submission" date="2020-10" db="EMBL/GenBank/DDBJ databases">
        <authorList>
            <person name="Gilroy R."/>
        </authorList>
    </citation>
    <scope>NUCLEOTIDE SEQUENCE</scope>
    <source>
        <strain evidence="2">ChiGjej2B2-16831</strain>
    </source>
</reference>
<gene>
    <name evidence="2" type="ORF">IAD24_01000</name>
</gene>
<keyword evidence="1" id="KW-0732">Signal</keyword>
<feature type="chain" id="PRO_5039236351" description="Lactococcin 972 family bacteriocin" evidence="1">
    <location>
        <begin position="28"/>
        <end position="106"/>
    </location>
</feature>
<sequence>MRKSLQTLLMLAAVAAMLLGTLSIALANENVKYGLNKGHLWYADHAGAYCHYYSDEGTHFAEAYVISNGSRVTSRNSRPAGQWAKADTGLQPEVSTWGKRYGMGNG</sequence>
<dbReference type="Proteomes" id="UP000824128">
    <property type="component" value="Unassembled WGS sequence"/>
</dbReference>
<dbReference type="AlphaFoldDB" id="A0A9D1SS34"/>
<comment type="caution">
    <text evidence="2">The sequence shown here is derived from an EMBL/GenBank/DDBJ whole genome shotgun (WGS) entry which is preliminary data.</text>
</comment>